<evidence type="ECO:0000256" key="2">
    <source>
        <dbReference type="ARBA" id="ARBA00005600"/>
    </source>
</evidence>
<dbReference type="Gene3D" id="3.10.130.10">
    <property type="entry name" value="Ribonuclease A-like domain"/>
    <property type="match status" value="1"/>
</dbReference>
<dbReference type="Pfam" id="PF00074">
    <property type="entry name" value="RnaseA"/>
    <property type="match status" value="1"/>
</dbReference>
<keyword evidence="4 8" id="KW-0540">Nuclease</keyword>
<dbReference type="InterPro" id="IPR036816">
    <property type="entry name" value="RNaseA-like_dom_sf"/>
</dbReference>
<dbReference type="GO" id="GO:0003676">
    <property type="term" value="F:nucleic acid binding"/>
    <property type="evidence" value="ECO:0007669"/>
    <property type="project" value="InterPro"/>
</dbReference>
<organism evidence="10 11">
    <name type="scientific">Sander lucioperca</name>
    <name type="common">Pike-perch</name>
    <name type="synonym">Perca lucioperca</name>
    <dbReference type="NCBI Taxonomy" id="283035"/>
    <lineage>
        <taxon>Eukaryota</taxon>
        <taxon>Metazoa</taxon>
        <taxon>Chordata</taxon>
        <taxon>Craniata</taxon>
        <taxon>Vertebrata</taxon>
        <taxon>Euteleostomi</taxon>
        <taxon>Actinopterygii</taxon>
        <taxon>Neopterygii</taxon>
        <taxon>Teleostei</taxon>
        <taxon>Neoteleostei</taxon>
        <taxon>Acanthomorphata</taxon>
        <taxon>Eupercaria</taxon>
        <taxon>Perciformes</taxon>
        <taxon>Percoidei</taxon>
        <taxon>Percidae</taxon>
        <taxon>Luciopercinae</taxon>
        <taxon>Sander</taxon>
    </lineage>
</organism>
<dbReference type="AlphaFoldDB" id="A0A8C9Z0D4"/>
<comment type="subcellular location">
    <subcellularLocation>
        <location evidence="1">Secreted</location>
    </subcellularLocation>
</comment>
<keyword evidence="5 8" id="KW-0255">Endonuclease</keyword>
<evidence type="ECO:0000256" key="7">
    <source>
        <dbReference type="ARBA" id="ARBA00023157"/>
    </source>
</evidence>
<evidence type="ECO:0000256" key="4">
    <source>
        <dbReference type="ARBA" id="ARBA00022722"/>
    </source>
</evidence>
<proteinExistence type="inferred from homology"/>
<keyword evidence="7" id="KW-1015">Disulfide bond</keyword>
<dbReference type="GO" id="GO:0050830">
    <property type="term" value="P:defense response to Gram-positive bacterium"/>
    <property type="evidence" value="ECO:0007669"/>
    <property type="project" value="TreeGrafter"/>
</dbReference>
<dbReference type="GO" id="GO:0016787">
    <property type="term" value="F:hydrolase activity"/>
    <property type="evidence" value="ECO:0007669"/>
    <property type="project" value="UniProtKB-KW"/>
</dbReference>
<name>A0A8C9Z0D4_SANLU</name>
<keyword evidence="3" id="KW-0964">Secreted</keyword>
<comment type="similarity">
    <text evidence="2 8">Belongs to the pancreatic ribonuclease family.</text>
</comment>
<dbReference type="SMART" id="SM00092">
    <property type="entry name" value="RNAse_Pc"/>
    <property type="match status" value="1"/>
</dbReference>
<dbReference type="GO" id="GO:0004519">
    <property type="term" value="F:endonuclease activity"/>
    <property type="evidence" value="ECO:0007669"/>
    <property type="project" value="UniProtKB-KW"/>
</dbReference>
<dbReference type="GeneTree" id="ENSGT01130000279045"/>
<evidence type="ECO:0000313" key="10">
    <source>
        <dbReference type="Ensembl" id="ENSSLUP00000031357.1"/>
    </source>
</evidence>
<dbReference type="GO" id="GO:0005576">
    <property type="term" value="C:extracellular region"/>
    <property type="evidence" value="ECO:0007669"/>
    <property type="project" value="UniProtKB-SubCell"/>
</dbReference>
<evidence type="ECO:0000256" key="5">
    <source>
        <dbReference type="ARBA" id="ARBA00022759"/>
    </source>
</evidence>
<feature type="domain" description="Ribonuclease A-domain" evidence="9">
    <location>
        <begin position="8"/>
        <end position="129"/>
    </location>
</feature>
<dbReference type="InterPro" id="IPR023412">
    <property type="entry name" value="RNaseA_domain"/>
</dbReference>
<dbReference type="Proteomes" id="UP000694568">
    <property type="component" value="Unplaced"/>
</dbReference>
<keyword evidence="6 8" id="KW-0378">Hydrolase</keyword>
<reference evidence="10" key="1">
    <citation type="submission" date="2025-08" db="UniProtKB">
        <authorList>
            <consortium name="Ensembl"/>
        </authorList>
    </citation>
    <scope>IDENTIFICATION</scope>
</reference>
<dbReference type="InterPro" id="IPR023411">
    <property type="entry name" value="RNaseA_AS"/>
</dbReference>
<sequence length="135" mass="15413">DFFPPQQFNSSVQNFINQHINQNMDPNSCDGVIKQRKISKAYSNKCKKENTFISATYGEVTKVCGDEGEPYEINNRSLRISREKFTVVNCKCNDNLTFDYCGCKGSRPNLRIVIDCDNNGNPVHYQEGVNIPTYE</sequence>
<evidence type="ECO:0000256" key="8">
    <source>
        <dbReference type="RuleBase" id="RU000651"/>
    </source>
</evidence>
<dbReference type="GO" id="GO:0004540">
    <property type="term" value="F:RNA nuclease activity"/>
    <property type="evidence" value="ECO:0007669"/>
    <property type="project" value="TreeGrafter"/>
</dbReference>
<evidence type="ECO:0000256" key="1">
    <source>
        <dbReference type="ARBA" id="ARBA00004613"/>
    </source>
</evidence>
<dbReference type="SUPFAM" id="SSF54076">
    <property type="entry name" value="RNase A-like"/>
    <property type="match status" value="1"/>
</dbReference>
<dbReference type="InterPro" id="IPR001427">
    <property type="entry name" value="RNaseA"/>
</dbReference>
<protein>
    <recommendedName>
        <fullName evidence="9">Ribonuclease A-domain domain-containing protein</fullName>
    </recommendedName>
</protein>
<dbReference type="PANTHER" id="PTHR11437">
    <property type="entry name" value="RIBONUCLEASE"/>
    <property type="match status" value="1"/>
</dbReference>
<evidence type="ECO:0000259" key="9">
    <source>
        <dbReference type="SMART" id="SM00092"/>
    </source>
</evidence>
<evidence type="ECO:0000313" key="11">
    <source>
        <dbReference type="Proteomes" id="UP000694568"/>
    </source>
</evidence>
<dbReference type="GO" id="GO:0001525">
    <property type="term" value="P:angiogenesis"/>
    <property type="evidence" value="ECO:0007669"/>
    <property type="project" value="TreeGrafter"/>
</dbReference>
<accession>A0A8C9Z0D4</accession>
<keyword evidence="11" id="KW-1185">Reference proteome</keyword>
<evidence type="ECO:0000256" key="3">
    <source>
        <dbReference type="ARBA" id="ARBA00022525"/>
    </source>
</evidence>
<dbReference type="PANTHER" id="PTHR11437:SF10">
    <property type="entry name" value="ANGIOGENIN-RELATED"/>
    <property type="match status" value="1"/>
</dbReference>
<reference evidence="10" key="2">
    <citation type="submission" date="2025-09" db="UniProtKB">
        <authorList>
            <consortium name="Ensembl"/>
        </authorList>
    </citation>
    <scope>IDENTIFICATION</scope>
</reference>
<dbReference type="PROSITE" id="PS00127">
    <property type="entry name" value="RNASE_PANCREATIC"/>
    <property type="match status" value="1"/>
</dbReference>
<dbReference type="Ensembl" id="ENSSLUT00000032355.1">
    <property type="protein sequence ID" value="ENSSLUP00000031357.1"/>
    <property type="gene ID" value="ENSSLUG00000014007.1"/>
</dbReference>
<evidence type="ECO:0000256" key="6">
    <source>
        <dbReference type="ARBA" id="ARBA00022801"/>
    </source>
</evidence>
<dbReference type="GO" id="GO:0050829">
    <property type="term" value="P:defense response to Gram-negative bacterium"/>
    <property type="evidence" value="ECO:0007669"/>
    <property type="project" value="TreeGrafter"/>
</dbReference>